<evidence type="ECO:0000313" key="2">
    <source>
        <dbReference type="EMBL" id="ALA57515.1"/>
    </source>
</evidence>
<dbReference type="PROSITE" id="PS51257">
    <property type="entry name" value="PROKAR_LIPOPROTEIN"/>
    <property type="match status" value="1"/>
</dbReference>
<dbReference type="AlphaFoldDB" id="A0A0K2G9A2"/>
<keyword evidence="1" id="KW-0732">Signal</keyword>
<evidence type="ECO:0000256" key="1">
    <source>
        <dbReference type="SAM" id="SignalP"/>
    </source>
</evidence>
<accession>A0A0K2G9A2</accession>
<dbReference type="KEGG" id="nmv:NITMOv2_1084"/>
<feature type="chain" id="PRO_5005476626" description="VWFA domain-containing protein" evidence="1">
    <location>
        <begin position="27"/>
        <end position="260"/>
    </location>
</feature>
<evidence type="ECO:0000313" key="3">
    <source>
        <dbReference type="Proteomes" id="UP000069205"/>
    </source>
</evidence>
<dbReference type="EMBL" id="CP011801">
    <property type="protein sequence ID" value="ALA57515.1"/>
    <property type="molecule type" value="Genomic_DNA"/>
</dbReference>
<feature type="signal peptide" evidence="1">
    <location>
        <begin position="1"/>
        <end position="26"/>
    </location>
</feature>
<organism evidence="2 3">
    <name type="scientific">Nitrospira moscoviensis</name>
    <dbReference type="NCBI Taxonomy" id="42253"/>
    <lineage>
        <taxon>Bacteria</taxon>
        <taxon>Pseudomonadati</taxon>
        <taxon>Nitrospirota</taxon>
        <taxon>Nitrospiria</taxon>
        <taxon>Nitrospirales</taxon>
        <taxon>Nitrospiraceae</taxon>
        <taxon>Nitrospira</taxon>
    </lineage>
</organism>
<reference evidence="2 3" key="1">
    <citation type="journal article" date="2015" name="Proc. Natl. Acad. Sci. U.S.A.">
        <title>Expanded metabolic versatility of ubiquitous nitrite-oxidizing bacteria from the genus Nitrospira.</title>
        <authorList>
            <person name="Koch H."/>
            <person name="Lucker S."/>
            <person name="Albertsen M."/>
            <person name="Kitzinger K."/>
            <person name="Herbold C."/>
            <person name="Spieck E."/>
            <person name="Nielsen P.H."/>
            <person name="Wagner M."/>
            <person name="Daims H."/>
        </authorList>
    </citation>
    <scope>NUCLEOTIDE SEQUENCE [LARGE SCALE GENOMIC DNA]</scope>
    <source>
        <strain evidence="2 3">NSP M-1</strain>
    </source>
</reference>
<proteinExistence type="predicted"/>
<gene>
    <name evidence="2" type="ORF">NITMOv2_1084</name>
</gene>
<keyword evidence="3" id="KW-1185">Reference proteome</keyword>
<dbReference type="PATRIC" id="fig|42253.5.peg.1068"/>
<dbReference type="STRING" id="42253.NITMOv2_1084"/>
<name>A0A0K2G9A2_NITMO</name>
<protein>
    <recommendedName>
        <fullName evidence="4">VWFA domain-containing protein</fullName>
    </recommendedName>
</protein>
<dbReference type="RefSeq" id="WP_053378844.1">
    <property type="nucleotide sequence ID" value="NZ_CP011801.1"/>
</dbReference>
<evidence type="ECO:0008006" key="4">
    <source>
        <dbReference type="Google" id="ProtNLM"/>
    </source>
</evidence>
<dbReference type="OrthoDB" id="9554196at2"/>
<sequence length="260" mass="28912">MNRSPAAIMACALAAAILVGSFAGCAGDTAEPRKPKTTLFIGVDASGSFRGSGHYDNALSFLAHYIYGHINELGGLEKPQALFVAGVGGKNLHEPKSFHPIHEFEGKEAAAIEADLKKWFPPTDVVTDFNPFFHEVARITKERNLVLAPVNVVLITDGVPDSSVSGAKAGAQELYEKIDLKPLEYLSRNVTLRLAYVSPKVGEQWRAHVPRHRVRLWTVDADVMKSWRAQLQPGIDLQEQEKFWRWLRDNVDFRIRANKV</sequence>
<dbReference type="Proteomes" id="UP000069205">
    <property type="component" value="Chromosome"/>
</dbReference>